<dbReference type="PANTHER" id="PTHR32194">
    <property type="entry name" value="METALLOPROTEASE TLDD"/>
    <property type="match status" value="1"/>
</dbReference>
<dbReference type="AlphaFoldDB" id="A0AAD7XQN0"/>
<comment type="subunit">
    <text evidence="4">Component of the proteasome complex.</text>
</comment>
<dbReference type="SUPFAM" id="SSF56235">
    <property type="entry name" value="N-terminal nucleophile aminohydrolases (Ntn hydrolases)"/>
    <property type="match status" value="1"/>
</dbReference>
<dbReference type="GO" id="GO:0005634">
    <property type="term" value="C:nucleus"/>
    <property type="evidence" value="ECO:0007669"/>
    <property type="project" value="UniProtKB-SubCell"/>
</dbReference>
<reference evidence="5" key="1">
    <citation type="submission" date="2023-01" db="EMBL/GenBank/DDBJ databases">
        <title>Metagenome sequencing of chrysophaentin producing Chrysophaeum taylorii.</title>
        <authorList>
            <person name="Davison J."/>
            <person name="Bewley C."/>
        </authorList>
    </citation>
    <scope>NUCLEOTIDE SEQUENCE</scope>
    <source>
        <strain evidence="5">NIES-1699</strain>
    </source>
</reference>
<keyword evidence="6" id="KW-1185">Reference proteome</keyword>
<dbReference type="InterPro" id="IPR029055">
    <property type="entry name" value="Ntn_hydrolases_N"/>
</dbReference>
<dbReference type="InterPro" id="IPR001353">
    <property type="entry name" value="Proteasome_sua/b"/>
</dbReference>
<dbReference type="Gene3D" id="3.60.20.10">
    <property type="entry name" value="Glutamine Phosphoribosylpyrophosphate, subunit 1, domain 1"/>
    <property type="match status" value="1"/>
</dbReference>
<comment type="subcellular location">
    <subcellularLocation>
        <location evidence="4">Cytoplasm</location>
    </subcellularLocation>
    <subcellularLocation>
        <location evidence="4">Nucleus</location>
    </subcellularLocation>
</comment>
<evidence type="ECO:0000256" key="3">
    <source>
        <dbReference type="ARBA" id="ARBA00023242"/>
    </source>
</evidence>
<proteinExistence type="inferred from homology"/>
<evidence type="ECO:0000256" key="4">
    <source>
        <dbReference type="RuleBase" id="RU004203"/>
    </source>
</evidence>
<keyword evidence="2 4" id="KW-0647">Proteasome</keyword>
<sequence length="204" mass="22376">MSILEHNGAAIIAMAGKNCVAIGADTRFGLRMQTVATDFEKVFKMSNNVFVGLAGLATDVQTLRNLLKFRLSLYALREERDMKPEAFAALLSHLLYEKRFGPYFIEPLVAGLKDGDQPFLCGMDLIGAPVYTNDFVVSGTCTPNMNGMCESLWRPDMTPDDLFEAVSQCLLASVDRDAMSGWGAVVHVITPDGVTSKRLKGRMD</sequence>
<keyword evidence="3 4" id="KW-0539">Nucleus</keyword>
<dbReference type="Proteomes" id="UP001230188">
    <property type="component" value="Unassembled WGS sequence"/>
</dbReference>
<comment type="function">
    <text evidence="4">Component of the proteasome, a multicatalytic proteinase complex which is characterized by its ability to cleave peptides with Arg, Phe, Tyr, Leu, and Glu adjacent to the leaving group at neutral or slightly basic pH. The proteasome has an ATP-dependent proteolytic activity.</text>
</comment>
<accession>A0AAD7XQN0</accession>
<protein>
    <recommendedName>
        <fullName evidence="4">Proteasome subunit beta</fullName>
    </recommendedName>
</protein>
<dbReference type="FunFam" id="3.60.20.10:FF:000003">
    <property type="entry name" value="Proteasome subunit beta type-3"/>
    <property type="match status" value="1"/>
</dbReference>
<gene>
    <name evidence="5" type="ORF">CTAYLR_002376</name>
</gene>
<keyword evidence="1 4" id="KW-0963">Cytoplasm</keyword>
<dbReference type="InterPro" id="IPR016050">
    <property type="entry name" value="Proteasome_bsu_CS"/>
</dbReference>
<name>A0AAD7XQN0_9STRA</name>
<comment type="similarity">
    <text evidence="4">Belongs to the peptidase T1B family.</text>
</comment>
<organism evidence="5 6">
    <name type="scientific">Chrysophaeum taylorii</name>
    <dbReference type="NCBI Taxonomy" id="2483200"/>
    <lineage>
        <taxon>Eukaryota</taxon>
        <taxon>Sar</taxon>
        <taxon>Stramenopiles</taxon>
        <taxon>Ochrophyta</taxon>
        <taxon>Pelagophyceae</taxon>
        <taxon>Pelagomonadales</taxon>
        <taxon>Pelagomonadaceae</taxon>
        <taxon>Chrysophaeum</taxon>
    </lineage>
</organism>
<dbReference type="GO" id="GO:0019774">
    <property type="term" value="C:proteasome core complex, beta-subunit complex"/>
    <property type="evidence" value="ECO:0007669"/>
    <property type="project" value="InterPro"/>
</dbReference>
<dbReference type="PROSITE" id="PS00854">
    <property type="entry name" value="PROTEASOME_BETA_1"/>
    <property type="match status" value="1"/>
</dbReference>
<dbReference type="Pfam" id="PF00227">
    <property type="entry name" value="Proteasome"/>
    <property type="match status" value="1"/>
</dbReference>
<dbReference type="PANTHER" id="PTHR32194:SF10">
    <property type="entry name" value="PROTEASOME SUBUNIT BETA TYPE-3"/>
    <property type="match status" value="1"/>
</dbReference>
<dbReference type="InterPro" id="IPR023333">
    <property type="entry name" value="Proteasome_suB-type"/>
</dbReference>
<evidence type="ECO:0000256" key="2">
    <source>
        <dbReference type="ARBA" id="ARBA00022942"/>
    </source>
</evidence>
<evidence type="ECO:0000256" key="1">
    <source>
        <dbReference type="ARBA" id="ARBA00022490"/>
    </source>
</evidence>
<dbReference type="CDD" id="cd03759">
    <property type="entry name" value="proteasome_beta_type_3"/>
    <property type="match status" value="1"/>
</dbReference>
<dbReference type="GO" id="GO:0043161">
    <property type="term" value="P:proteasome-mediated ubiquitin-dependent protein catabolic process"/>
    <property type="evidence" value="ECO:0007669"/>
    <property type="project" value="InterPro"/>
</dbReference>
<dbReference type="EMBL" id="JAQMWT010000316">
    <property type="protein sequence ID" value="KAJ8605372.1"/>
    <property type="molecule type" value="Genomic_DNA"/>
</dbReference>
<dbReference type="InterPro" id="IPR033811">
    <property type="entry name" value="Proteasome_beta_3"/>
</dbReference>
<dbReference type="GO" id="GO:0005737">
    <property type="term" value="C:cytoplasm"/>
    <property type="evidence" value="ECO:0007669"/>
    <property type="project" value="UniProtKB-SubCell"/>
</dbReference>
<dbReference type="PROSITE" id="PS51476">
    <property type="entry name" value="PROTEASOME_BETA_2"/>
    <property type="match status" value="1"/>
</dbReference>
<evidence type="ECO:0000313" key="6">
    <source>
        <dbReference type="Proteomes" id="UP001230188"/>
    </source>
</evidence>
<comment type="caution">
    <text evidence="5">The sequence shown here is derived from an EMBL/GenBank/DDBJ whole genome shotgun (WGS) entry which is preliminary data.</text>
</comment>
<evidence type="ECO:0000313" key="5">
    <source>
        <dbReference type="EMBL" id="KAJ8605372.1"/>
    </source>
</evidence>